<name>G7YR20_CLOSI</name>
<evidence type="ECO:0000313" key="2">
    <source>
        <dbReference type="Proteomes" id="UP000008909"/>
    </source>
</evidence>
<keyword evidence="2" id="KW-1185">Reference proteome</keyword>
<proteinExistence type="predicted"/>
<reference evidence="1" key="1">
    <citation type="journal article" date="2011" name="Genome Biol.">
        <title>The draft genome of the carcinogenic human liver fluke Clonorchis sinensis.</title>
        <authorList>
            <person name="Wang X."/>
            <person name="Chen W."/>
            <person name="Huang Y."/>
            <person name="Sun J."/>
            <person name="Men J."/>
            <person name="Liu H."/>
            <person name="Luo F."/>
            <person name="Guo L."/>
            <person name="Lv X."/>
            <person name="Deng C."/>
            <person name="Zhou C."/>
            <person name="Fan Y."/>
            <person name="Li X."/>
            <person name="Huang L."/>
            <person name="Hu Y."/>
            <person name="Liang C."/>
            <person name="Hu X."/>
            <person name="Xu J."/>
            <person name="Yu X."/>
        </authorList>
    </citation>
    <scope>NUCLEOTIDE SEQUENCE [LARGE SCALE GENOMIC DNA]</scope>
    <source>
        <strain evidence="1">Henan</strain>
    </source>
</reference>
<evidence type="ECO:0000313" key="1">
    <source>
        <dbReference type="EMBL" id="GAA55400.1"/>
    </source>
</evidence>
<gene>
    <name evidence="1" type="ORF">CLF_107810</name>
</gene>
<dbReference type="EMBL" id="DF144008">
    <property type="protein sequence ID" value="GAA55400.1"/>
    <property type="molecule type" value="Genomic_DNA"/>
</dbReference>
<sequence length="175" mass="20032">MGSFANIRIFKLTAVQMSEVVTMVIYQITSAWFSTFTENCQKPAYERFVIIEEDLLVQDDEFQSKETDIRFSVDFENSSHVKAPKSVGTKFNSRTTDMFHIGARYSWYEPMGLLDTKIPIPTRVYSRYSITNPIHMKASSSLYALSYSPLIGSLDRIPVRFAYASVCTGSQNFIR</sequence>
<dbReference type="AlphaFoldDB" id="G7YR20"/>
<protein>
    <submittedName>
        <fullName evidence="1">Uncharacterized protein</fullName>
    </submittedName>
</protein>
<organism evidence="1 2">
    <name type="scientific">Clonorchis sinensis</name>
    <name type="common">Chinese liver fluke</name>
    <dbReference type="NCBI Taxonomy" id="79923"/>
    <lineage>
        <taxon>Eukaryota</taxon>
        <taxon>Metazoa</taxon>
        <taxon>Spiralia</taxon>
        <taxon>Lophotrochozoa</taxon>
        <taxon>Platyhelminthes</taxon>
        <taxon>Trematoda</taxon>
        <taxon>Digenea</taxon>
        <taxon>Opisthorchiida</taxon>
        <taxon>Opisthorchiata</taxon>
        <taxon>Opisthorchiidae</taxon>
        <taxon>Clonorchis</taxon>
    </lineage>
</organism>
<dbReference type="Proteomes" id="UP000008909">
    <property type="component" value="Unassembled WGS sequence"/>
</dbReference>
<reference key="2">
    <citation type="submission" date="2011-10" db="EMBL/GenBank/DDBJ databases">
        <title>The genome and transcriptome sequence of Clonorchis sinensis provide insights into the carcinogenic liver fluke.</title>
        <authorList>
            <person name="Wang X."/>
            <person name="Huang Y."/>
            <person name="Chen W."/>
            <person name="Liu H."/>
            <person name="Guo L."/>
            <person name="Chen Y."/>
            <person name="Luo F."/>
            <person name="Zhou W."/>
            <person name="Sun J."/>
            <person name="Mao Q."/>
            <person name="Liang P."/>
            <person name="Zhou C."/>
            <person name="Tian Y."/>
            <person name="Men J."/>
            <person name="Lv X."/>
            <person name="Huang L."/>
            <person name="Zhou J."/>
            <person name="Hu Y."/>
            <person name="Li R."/>
            <person name="Zhang F."/>
            <person name="Lei H."/>
            <person name="Li X."/>
            <person name="Hu X."/>
            <person name="Liang C."/>
            <person name="Xu J."/>
            <person name="Wu Z."/>
            <person name="Yu X."/>
        </authorList>
    </citation>
    <scope>NUCLEOTIDE SEQUENCE</scope>
    <source>
        <strain>Henan</strain>
    </source>
</reference>
<accession>G7YR20</accession>